<accession>A0A0H5C7G6</accession>
<protein>
    <submittedName>
        <fullName evidence="4">ROG1 protein</fullName>
    </submittedName>
</protein>
<proteinExistence type="inferred from homology"/>
<dbReference type="Proteomes" id="UP000038830">
    <property type="component" value="Unassembled WGS sequence"/>
</dbReference>
<dbReference type="InterPro" id="IPR029058">
    <property type="entry name" value="AB_hydrolase_fold"/>
</dbReference>
<evidence type="ECO:0000256" key="2">
    <source>
        <dbReference type="ARBA" id="ARBA00022963"/>
    </source>
</evidence>
<evidence type="ECO:0000313" key="4">
    <source>
        <dbReference type="EMBL" id="CEP24063.1"/>
    </source>
</evidence>
<dbReference type="PANTHER" id="PTHR12482:SF62">
    <property type="entry name" value="LIPASE ROG1-RELATED"/>
    <property type="match status" value="1"/>
</dbReference>
<dbReference type="PANTHER" id="PTHR12482">
    <property type="entry name" value="LIPASE ROG1-RELATED-RELATED"/>
    <property type="match status" value="1"/>
</dbReference>
<name>A0A0H5C7G6_CYBJN</name>
<dbReference type="InterPro" id="IPR016445">
    <property type="entry name" value="Rog1_fam"/>
</dbReference>
<organism evidence="4 5">
    <name type="scientific">Cyberlindnera jadinii (strain ATCC 18201 / CBS 1600 / BCRC 20928 / JCM 3617 / NBRC 0987 / NRRL Y-1542)</name>
    <name type="common">Torula yeast</name>
    <name type="synonym">Candida utilis</name>
    <dbReference type="NCBI Taxonomy" id="983966"/>
    <lineage>
        <taxon>Eukaryota</taxon>
        <taxon>Fungi</taxon>
        <taxon>Dikarya</taxon>
        <taxon>Ascomycota</taxon>
        <taxon>Saccharomycotina</taxon>
        <taxon>Saccharomycetes</taxon>
        <taxon>Phaffomycetales</taxon>
        <taxon>Phaffomycetaceae</taxon>
        <taxon>Cyberlindnera</taxon>
    </lineage>
</organism>
<dbReference type="EMBL" id="CDQK01000005">
    <property type="protein sequence ID" value="CEP24063.1"/>
    <property type="molecule type" value="Genomic_DNA"/>
</dbReference>
<dbReference type="PIRSF" id="PIRSF005412">
    <property type="entry name" value="UCP005412_abhydr"/>
    <property type="match status" value="1"/>
</dbReference>
<comment type="similarity">
    <text evidence="1">Belongs to the putative lipase ROG1 family.</text>
</comment>
<evidence type="ECO:0000256" key="1">
    <source>
        <dbReference type="ARBA" id="ARBA00007920"/>
    </source>
</evidence>
<keyword evidence="2" id="KW-0443">Lipid metabolism</keyword>
<dbReference type="GO" id="GO:0016042">
    <property type="term" value="P:lipid catabolic process"/>
    <property type="evidence" value="ECO:0007669"/>
    <property type="project" value="UniProtKB-KW"/>
</dbReference>
<evidence type="ECO:0000313" key="5">
    <source>
        <dbReference type="Proteomes" id="UP000038830"/>
    </source>
</evidence>
<evidence type="ECO:0000259" key="3">
    <source>
        <dbReference type="Pfam" id="PF05057"/>
    </source>
</evidence>
<dbReference type="AlphaFoldDB" id="A0A0H5C7G6"/>
<dbReference type="Gene3D" id="3.40.50.1820">
    <property type="entry name" value="alpha/beta hydrolase"/>
    <property type="match status" value="1"/>
</dbReference>
<feature type="domain" description="DUF676" evidence="3">
    <location>
        <begin position="175"/>
        <end position="366"/>
    </location>
</feature>
<reference evidence="5" key="1">
    <citation type="journal article" date="2015" name="J. Biotechnol.">
        <title>The structure of the Cyberlindnera jadinii genome and its relation to Candida utilis analyzed by the occurrence of single nucleotide polymorphisms.</title>
        <authorList>
            <person name="Rupp O."/>
            <person name="Brinkrolf K."/>
            <person name="Buerth C."/>
            <person name="Kunigo M."/>
            <person name="Schneider J."/>
            <person name="Jaenicke S."/>
            <person name="Goesmann A."/>
            <person name="Puehler A."/>
            <person name="Jaeger K.-E."/>
            <person name="Ernst J.F."/>
        </authorList>
    </citation>
    <scope>NUCLEOTIDE SEQUENCE [LARGE SCALE GENOMIC DNA]</scope>
    <source>
        <strain evidence="5">ATCC 18201 / CBS 1600 / BCRC 20928 / JCM 3617 / NBRC 0987 / NRRL Y-1542</strain>
    </source>
</reference>
<dbReference type="SUPFAM" id="SSF53474">
    <property type="entry name" value="alpha/beta-Hydrolases"/>
    <property type="match status" value="1"/>
</dbReference>
<dbReference type="InterPro" id="IPR044294">
    <property type="entry name" value="Lipase-like"/>
</dbReference>
<keyword evidence="2" id="KW-0442">Lipid degradation</keyword>
<dbReference type="Pfam" id="PF05057">
    <property type="entry name" value="DUF676"/>
    <property type="match status" value="1"/>
</dbReference>
<dbReference type="InterPro" id="IPR007751">
    <property type="entry name" value="DUF676_lipase-like"/>
</dbReference>
<sequence>MSEGDLIYCSRRTVKAGELQRYVITFEPKEELKNRNVDSLWLKVRNTESVATRAAFLRGPYILYTDVTPGEYDKNKPTFVTLDQPKFEPNLSPSQKFICELSLHTIKDKYVWTVDVVSQIIFSSTSEVAFEVLIGLNKECLNLSTDKLGSFDPRLTVNRQDTMDLWNLPHHSRGKPVHLVILTHGLHSNTGADLFYIKEQIDKVEHGDDEELLVRGFHGNNCKTELGVKYLGSKVGEYIIQQLYNEDVKKISFIGHSLGGLVQTFAIAYIQVNFPWFFQKVKPINFITMATPLLGIVTDNPAYIKAALSFGVVGKTGQDLGLECVGNEEPLLKLLPLGPTHKVLRAFQNRTLYANAINDGIVPLYTASLLYLDWKGLNEDNGGVTNDKTSGGMASNLFTNPFQKALSLLAPNAQASESKEEVENRGNIFPKTSMIESAASIVLPPLPPMKFITTPASRPNVIVHDRMYTEDDIPPKVIRKKNFLQNLDPMAKFHDLEDDIAREWHRGLSWRKVLVKLEPDAHNNIIVRRKYANAFGWQVVEHMVNNHFTQSTPNAHTVPKVDSSADLESLEEIRSLVDRDTLQRDNEELDLGDDAAPTALDMSWVNQKDGESIFDLGPTGMMTNFNDMLNNFRNWSVPETTLTQTITQTIPRIENAEDIVEERDADPDAAYIESTTHV</sequence>
<dbReference type="GO" id="GO:0047372">
    <property type="term" value="F:monoacylglycerol lipase activity"/>
    <property type="evidence" value="ECO:0007669"/>
    <property type="project" value="TreeGrafter"/>
</dbReference>
<gene>
    <name evidence="4" type="primary">ROG1</name>
    <name evidence="4" type="ORF">BN1211_4780</name>
</gene>